<dbReference type="EMBL" id="CP000312">
    <property type="protein sequence ID" value="ABG85447.1"/>
    <property type="molecule type" value="Genomic_DNA"/>
</dbReference>
<feature type="domain" description="Glycosyltransferase 2-like" evidence="1">
    <location>
        <begin position="4"/>
        <end position="124"/>
    </location>
</feature>
<sequence>MKISLIVTTCDNLCVFRRLLDSIKYSNFKLHQLIVIDQSENLETKDLVEKYKDYINIIYIYIGKRISLSKARNIGIKYSSGDILGFPDDDCWYEEDFFYNISNIFENNNYDMILTSVFDPLRNKIYGNKQSSKEIEVIKKNNIIKYSTSVGIFIRVNNEFEKFDEQLGVGAKWFGGEDIDYVARYIWKNKKVVFINSLKVYHEVDLNRDNEKEYRYSVGFGAVSKKMIYNYNMKNFKKDIFWRQTKSFIGMCIFKFLNHKKYKKYISKFKGVKDGLKYR</sequence>
<gene>
    <name evidence="2" type="ordered locus">CPR_0461</name>
</gene>
<protein>
    <submittedName>
        <fullName evidence="2">Glycosyl transferase, group 2 family</fullName>
    </submittedName>
</protein>
<evidence type="ECO:0000259" key="1">
    <source>
        <dbReference type="Pfam" id="PF00535"/>
    </source>
</evidence>
<dbReference type="Pfam" id="PF00535">
    <property type="entry name" value="Glycos_transf_2"/>
    <property type="match status" value="1"/>
</dbReference>
<reference evidence="2 3" key="1">
    <citation type="journal article" date="2006" name="Genome Res.">
        <title>Skewed genomic variability in strains of the toxigenic bacterial pathogen, Clostridium perfringens.</title>
        <authorList>
            <person name="Myers G.S."/>
            <person name="Rasko D.A."/>
            <person name="Cheung J.K."/>
            <person name="Ravel J."/>
            <person name="Seshadri R."/>
            <person name="Deboy R.T."/>
            <person name="Ren Q."/>
            <person name="Varga J."/>
            <person name="Awad M.M."/>
            <person name="Brinkac L.M."/>
            <person name="Daugherty S.C."/>
            <person name="Haft D.H."/>
            <person name="Dodson R.J."/>
            <person name="Madupu R."/>
            <person name="Nelson W.C."/>
            <person name="Rosovitz M.J."/>
            <person name="Sullivan S.A."/>
            <person name="Khouri H."/>
            <person name="Dimitrov G.I."/>
            <person name="Watkins K.L."/>
            <person name="Mulligan S."/>
            <person name="Benton J."/>
            <person name="Radune D."/>
            <person name="Fisher D.J."/>
            <person name="Atkins H.S."/>
            <person name="Hiscox T."/>
            <person name="Jost B.H."/>
            <person name="Billington S.J."/>
            <person name="Songer J.G."/>
            <person name="McClane B.A."/>
            <person name="Titball R.W."/>
            <person name="Rood J.I."/>
            <person name="Melville S.B."/>
            <person name="Paulsen I.T."/>
        </authorList>
    </citation>
    <scope>NUCLEOTIDE SEQUENCE [LARGE SCALE GENOMIC DNA]</scope>
    <source>
        <strain evidence="3">SM101 / Type A</strain>
    </source>
</reference>
<dbReference type="PANTHER" id="PTHR43685">
    <property type="entry name" value="GLYCOSYLTRANSFERASE"/>
    <property type="match status" value="1"/>
</dbReference>
<dbReference type="SUPFAM" id="SSF53448">
    <property type="entry name" value="Nucleotide-diphospho-sugar transferases"/>
    <property type="match status" value="1"/>
</dbReference>
<dbReference type="CDD" id="cd00761">
    <property type="entry name" value="Glyco_tranf_GTA_type"/>
    <property type="match status" value="1"/>
</dbReference>
<dbReference type="InterPro" id="IPR001173">
    <property type="entry name" value="Glyco_trans_2-like"/>
</dbReference>
<dbReference type="BioCyc" id="CPER289380:GI76-478-MONOMER"/>
<dbReference type="CAZy" id="GT2">
    <property type="family name" value="Glycosyltransferase Family 2"/>
</dbReference>
<dbReference type="AlphaFoldDB" id="Q0SVR0"/>
<name>Q0SVR0_CLOPS</name>
<accession>Q0SVR0</accession>
<evidence type="ECO:0000313" key="2">
    <source>
        <dbReference type="EMBL" id="ABG85447.1"/>
    </source>
</evidence>
<proteinExistence type="predicted"/>
<evidence type="ECO:0000313" key="3">
    <source>
        <dbReference type="Proteomes" id="UP000001824"/>
    </source>
</evidence>
<dbReference type="GO" id="GO:0016740">
    <property type="term" value="F:transferase activity"/>
    <property type="evidence" value="ECO:0007669"/>
    <property type="project" value="UniProtKB-KW"/>
</dbReference>
<dbReference type="KEGG" id="cpr:CPR_0461"/>
<keyword evidence="2" id="KW-0808">Transferase</keyword>
<organism evidence="2 3">
    <name type="scientific">Clostridium perfringens (strain SM101 / Type A)</name>
    <dbReference type="NCBI Taxonomy" id="289380"/>
    <lineage>
        <taxon>Bacteria</taxon>
        <taxon>Bacillati</taxon>
        <taxon>Bacillota</taxon>
        <taxon>Clostridia</taxon>
        <taxon>Eubacteriales</taxon>
        <taxon>Clostridiaceae</taxon>
        <taxon>Clostridium</taxon>
    </lineage>
</organism>
<dbReference type="Proteomes" id="UP000001824">
    <property type="component" value="Chromosome"/>
</dbReference>
<dbReference type="PANTHER" id="PTHR43685:SF2">
    <property type="entry name" value="GLYCOSYLTRANSFERASE 2-LIKE DOMAIN-CONTAINING PROTEIN"/>
    <property type="match status" value="1"/>
</dbReference>
<dbReference type="InterPro" id="IPR050834">
    <property type="entry name" value="Glycosyltransf_2"/>
</dbReference>
<dbReference type="Gene3D" id="3.90.550.10">
    <property type="entry name" value="Spore Coat Polysaccharide Biosynthesis Protein SpsA, Chain A"/>
    <property type="match status" value="1"/>
</dbReference>
<dbReference type="InterPro" id="IPR029044">
    <property type="entry name" value="Nucleotide-diphossugar_trans"/>
</dbReference>
<dbReference type="RefSeq" id="WP_011591564.1">
    <property type="nucleotide sequence ID" value="NC_008262.1"/>
</dbReference>